<dbReference type="Pfam" id="PF03401">
    <property type="entry name" value="TctC"/>
    <property type="match status" value="1"/>
</dbReference>
<accession>A0ABU8WMP2</accession>
<gene>
    <name evidence="2" type="ORF">WKW82_19270</name>
</gene>
<protein>
    <submittedName>
        <fullName evidence="2">Tripartite tricarboxylate transporter substrate binding protein</fullName>
    </submittedName>
</protein>
<evidence type="ECO:0000313" key="2">
    <source>
        <dbReference type="EMBL" id="MEJ8848808.1"/>
    </source>
</evidence>
<dbReference type="PIRSF" id="PIRSF017082">
    <property type="entry name" value="YflP"/>
    <property type="match status" value="1"/>
</dbReference>
<dbReference type="EMBL" id="JBBKZT010000008">
    <property type="protein sequence ID" value="MEJ8848808.1"/>
    <property type="molecule type" value="Genomic_DNA"/>
</dbReference>
<dbReference type="CDD" id="cd07012">
    <property type="entry name" value="PBP2_Bug_TTT"/>
    <property type="match status" value="1"/>
</dbReference>
<dbReference type="Gene3D" id="3.40.190.10">
    <property type="entry name" value="Periplasmic binding protein-like II"/>
    <property type="match status" value="1"/>
</dbReference>
<comment type="similarity">
    <text evidence="1">Belongs to the UPF0065 (bug) family.</text>
</comment>
<dbReference type="PANTHER" id="PTHR42928">
    <property type="entry name" value="TRICARBOXYLATE-BINDING PROTEIN"/>
    <property type="match status" value="1"/>
</dbReference>
<comment type="caution">
    <text evidence="2">The sequence shown here is derived from an EMBL/GenBank/DDBJ whole genome shotgun (WGS) entry which is preliminary data.</text>
</comment>
<dbReference type="Gene3D" id="3.40.190.150">
    <property type="entry name" value="Bordetella uptake gene, domain 1"/>
    <property type="match status" value="1"/>
</dbReference>
<evidence type="ECO:0000256" key="1">
    <source>
        <dbReference type="ARBA" id="ARBA00006987"/>
    </source>
</evidence>
<keyword evidence="3" id="KW-1185">Reference proteome</keyword>
<organism evidence="2 3">
    <name type="scientific">Variovorax rhizosphaerae</name>
    <dbReference type="NCBI Taxonomy" id="1836200"/>
    <lineage>
        <taxon>Bacteria</taxon>
        <taxon>Pseudomonadati</taxon>
        <taxon>Pseudomonadota</taxon>
        <taxon>Betaproteobacteria</taxon>
        <taxon>Burkholderiales</taxon>
        <taxon>Comamonadaceae</taxon>
        <taxon>Variovorax</taxon>
    </lineage>
</organism>
<dbReference type="InterPro" id="IPR006311">
    <property type="entry name" value="TAT_signal"/>
</dbReference>
<dbReference type="InterPro" id="IPR042100">
    <property type="entry name" value="Bug_dom1"/>
</dbReference>
<sequence length="339" mass="35018">MDDASGRNPASTRRTFLANAACLAGVSAGLLHGADALAQAPFPSHPLRFVVPFPAGGPTDIVARPLALLLGEPLRQQVVVDNRGGAGGAIAAEFVAKSSPDGYTLLIGTVGTQAINATLYKKLPYDPARDFTPLALVASGPVALVTSAEAPWPTMAAFVAAAKAKPGSITFGSAGNGTPGHLTGVLFAKAAGIELRHVPYRGSAPAVTDLLGNQINAMFDPLQSVLTQVQAGKLRPLAISGAARSPVLPDVPTMAESGLKDMVAEAWWGVYAPANLPAPIAQTLRTEIERVVRSDAYREKLGSLGVVPTAMTGEAFVEFNRAELARWGKAVRDSGASLD</sequence>
<dbReference type="RefSeq" id="WP_340343925.1">
    <property type="nucleotide sequence ID" value="NZ_JBBKZT010000008.1"/>
</dbReference>
<dbReference type="SUPFAM" id="SSF53850">
    <property type="entry name" value="Periplasmic binding protein-like II"/>
    <property type="match status" value="1"/>
</dbReference>
<reference evidence="2 3" key="1">
    <citation type="submission" date="2024-03" db="EMBL/GenBank/DDBJ databases">
        <title>Novel species of the genus Variovorax.</title>
        <authorList>
            <person name="Liu Q."/>
            <person name="Xin Y.-H."/>
        </authorList>
    </citation>
    <scope>NUCLEOTIDE SEQUENCE [LARGE SCALE GENOMIC DNA]</scope>
    <source>
        <strain evidence="2 3">KACC 18900</strain>
    </source>
</reference>
<proteinExistence type="inferred from homology"/>
<dbReference type="PANTHER" id="PTHR42928:SF5">
    <property type="entry name" value="BLR1237 PROTEIN"/>
    <property type="match status" value="1"/>
</dbReference>
<dbReference type="PROSITE" id="PS51318">
    <property type="entry name" value="TAT"/>
    <property type="match status" value="1"/>
</dbReference>
<name>A0ABU8WMP2_9BURK</name>
<dbReference type="Proteomes" id="UP001385892">
    <property type="component" value="Unassembled WGS sequence"/>
</dbReference>
<evidence type="ECO:0000313" key="3">
    <source>
        <dbReference type="Proteomes" id="UP001385892"/>
    </source>
</evidence>
<dbReference type="InterPro" id="IPR005064">
    <property type="entry name" value="BUG"/>
</dbReference>